<name>A0A8J4E9V4_9ACTN</name>
<reference evidence="2" key="1">
    <citation type="submission" date="2021-01" db="EMBL/GenBank/DDBJ databases">
        <title>Whole genome shotgun sequence of Virgisporangium ochraceum NBRC 16418.</title>
        <authorList>
            <person name="Komaki H."/>
            <person name="Tamura T."/>
        </authorList>
    </citation>
    <scope>NUCLEOTIDE SEQUENCE</scope>
    <source>
        <strain evidence="2">NBRC 16418</strain>
    </source>
</reference>
<feature type="transmembrane region" description="Helical" evidence="1">
    <location>
        <begin position="6"/>
        <end position="24"/>
    </location>
</feature>
<dbReference type="Proteomes" id="UP000635606">
    <property type="component" value="Unassembled WGS sequence"/>
</dbReference>
<dbReference type="AlphaFoldDB" id="A0A8J4E9V4"/>
<evidence type="ECO:0000313" key="3">
    <source>
        <dbReference type="Proteomes" id="UP000635606"/>
    </source>
</evidence>
<comment type="caution">
    <text evidence="2">The sequence shown here is derived from an EMBL/GenBank/DDBJ whole genome shotgun (WGS) entry which is preliminary data.</text>
</comment>
<feature type="transmembrane region" description="Helical" evidence="1">
    <location>
        <begin position="36"/>
        <end position="53"/>
    </location>
</feature>
<gene>
    <name evidence="2" type="ORF">Voc01_016350</name>
</gene>
<accession>A0A8J4E9V4</accession>
<keyword evidence="3" id="KW-1185">Reference proteome</keyword>
<dbReference type="EMBL" id="BOPH01000020">
    <property type="protein sequence ID" value="GIJ66718.1"/>
    <property type="molecule type" value="Genomic_DNA"/>
</dbReference>
<proteinExistence type="predicted"/>
<keyword evidence="1" id="KW-0472">Membrane</keyword>
<organism evidence="2 3">
    <name type="scientific">Virgisporangium ochraceum</name>
    <dbReference type="NCBI Taxonomy" id="65505"/>
    <lineage>
        <taxon>Bacteria</taxon>
        <taxon>Bacillati</taxon>
        <taxon>Actinomycetota</taxon>
        <taxon>Actinomycetes</taxon>
        <taxon>Micromonosporales</taxon>
        <taxon>Micromonosporaceae</taxon>
        <taxon>Virgisporangium</taxon>
    </lineage>
</organism>
<keyword evidence="1" id="KW-1133">Transmembrane helix</keyword>
<evidence type="ECO:0000256" key="1">
    <source>
        <dbReference type="SAM" id="Phobius"/>
    </source>
</evidence>
<evidence type="ECO:0000313" key="2">
    <source>
        <dbReference type="EMBL" id="GIJ66718.1"/>
    </source>
</evidence>
<sequence>MIVSGITAALLVGVGIGALGRLTHPRLQGMGAVTKVLLVAVAALLGTVVARVTDA</sequence>
<dbReference type="RefSeq" id="WP_203926683.1">
    <property type="nucleotide sequence ID" value="NZ_BOPH01000020.1"/>
</dbReference>
<protein>
    <submittedName>
        <fullName evidence="2">Uncharacterized protein</fullName>
    </submittedName>
</protein>
<keyword evidence="1" id="KW-0812">Transmembrane</keyword>